<organism evidence="3 4">
    <name type="scientific">Actinomadura rayongensis</name>
    <dbReference type="NCBI Taxonomy" id="1429076"/>
    <lineage>
        <taxon>Bacteria</taxon>
        <taxon>Bacillati</taxon>
        <taxon>Actinomycetota</taxon>
        <taxon>Actinomycetes</taxon>
        <taxon>Streptosporangiales</taxon>
        <taxon>Thermomonosporaceae</taxon>
        <taxon>Actinomadura</taxon>
    </lineage>
</organism>
<dbReference type="GO" id="GO:0005507">
    <property type="term" value="F:copper ion binding"/>
    <property type="evidence" value="ECO:0007669"/>
    <property type="project" value="InterPro"/>
</dbReference>
<name>A0A6I4WF05_9ACTN</name>
<dbReference type="AlphaFoldDB" id="A0A6I4WF05"/>
<dbReference type="OrthoDB" id="914406at2"/>
<evidence type="ECO:0000313" key="4">
    <source>
        <dbReference type="Proteomes" id="UP000431901"/>
    </source>
</evidence>
<evidence type="ECO:0000313" key="3">
    <source>
        <dbReference type="EMBL" id="MXQ65504.1"/>
    </source>
</evidence>
<proteinExistence type="predicted"/>
<gene>
    <name evidence="3" type="ORF">GQ466_15855</name>
</gene>
<evidence type="ECO:0000256" key="1">
    <source>
        <dbReference type="SAM" id="MobiDB-lite"/>
    </source>
</evidence>
<dbReference type="EMBL" id="WUTW01000002">
    <property type="protein sequence ID" value="MXQ65504.1"/>
    <property type="molecule type" value="Genomic_DNA"/>
</dbReference>
<reference evidence="3 4" key="1">
    <citation type="submission" date="2019-12" db="EMBL/GenBank/DDBJ databases">
        <title>Nocardia macrotermitis sp. nov. and Nocardia aurantia sp. nov., isolated from the gut of the fungus growing-termite Macrotermes natalensis.</title>
        <authorList>
            <person name="Christine B."/>
            <person name="Rene B."/>
        </authorList>
    </citation>
    <scope>NUCLEOTIDE SEQUENCE [LARGE SCALE GENOMIC DNA]</scope>
    <source>
        <strain evidence="3 4">DSM 102126</strain>
    </source>
</reference>
<sequence>MNGISRPGRPVVLTVAGLAALAVTGAPAAQAAPAHGGLDLIAASSEVTLTQYKDWPRVDLDLGVYLGATGTPFEIRAQRKSYKDPITANRIVRTGGKTRTEPLPAGLVKNFGGFSRFLHVTLTDAKGKKVVDRYQDVCPSSSPARVKPGAPDKSPYPDGCSDNPWTLGSIWGVQSGWATALTGYNQANPQVKLADGTYTATVSVTAPYQRQFGISAAAKKIRVKVRTLSDDEGRPRASGTPALKAGPKPSGAGAVPKGPKPDLRALPAWNIEVNHNTEGHGTAAAPHDYLAFAANVWNAGPSPLVVDGFRVKQGLMDAYQYFFDGNGRQVGYARTGGMEWDARHGHEHWHFKDFASYRLLGADKKEVVRSQKEAFCLANTDAINLLVRNANWKPENTDLHTACGDLSSLSVREVLDVGSGDSYVQDLPGQSFDISKLKNGTYYIQVIANPAHRLFEGNLNNNVSLRKVILGGKPGKRTVKVPPVGLVNAP</sequence>
<feature type="chain" id="PRO_5026200372" description="Protein-lysine 6-oxidase" evidence="2">
    <location>
        <begin position="32"/>
        <end position="490"/>
    </location>
</feature>
<dbReference type="InterPro" id="IPR001695">
    <property type="entry name" value="Lysyl_oxidase"/>
</dbReference>
<keyword evidence="4" id="KW-1185">Reference proteome</keyword>
<dbReference type="Pfam" id="PF01186">
    <property type="entry name" value="Lysyl_oxidase"/>
    <property type="match status" value="1"/>
</dbReference>
<dbReference type="Proteomes" id="UP000431901">
    <property type="component" value="Unassembled WGS sequence"/>
</dbReference>
<feature type="signal peptide" evidence="2">
    <location>
        <begin position="1"/>
        <end position="31"/>
    </location>
</feature>
<accession>A0A6I4WF05</accession>
<evidence type="ECO:0008006" key="5">
    <source>
        <dbReference type="Google" id="ProtNLM"/>
    </source>
</evidence>
<dbReference type="RefSeq" id="WP_161103590.1">
    <property type="nucleotide sequence ID" value="NZ_JBHLYI010000006.1"/>
</dbReference>
<comment type="caution">
    <text evidence="3">The sequence shown here is derived from an EMBL/GenBank/DDBJ whole genome shotgun (WGS) entry which is preliminary data.</text>
</comment>
<feature type="region of interest" description="Disordered" evidence="1">
    <location>
        <begin position="227"/>
        <end position="261"/>
    </location>
</feature>
<protein>
    <recommendedName>
        <fullName evidence="5">Protein-lysine 6-oxidase</fullName>
    </recommendedName>
</protein>
<evidence type="ECO:0000256" key="2">
    <source>
        <dbReference type="SAM" id="SignalP"/>
    </source>
</evidence>
<dbReference type="GO" id="GO:0016641">
    <property type="term" value="F:oxidoreductase activity, acting on the CH-NH2 group of donors, oxygen as acceptor"/>
    <property type="evidence" value="ECO:0007669"/>
    <property type="project" value="InterPro"/>
</dbReference>
<keyword evidence="2" id="KW-0732">Signal</keyword>